<protein>
    <submittedName>
        <fullName evidence="1">Putative tick transposon</fullName>
    </submittedName>
</protein>
<dbReference type="AlphaFoldDB" id="L7MCV0"/>
<proteinExistence type="evidence at transcript level"/>
<name>L7MCV0_RHIPC</name>
<reference evidence="1" key="2">
    <citation type="journal article" date="2015" name="J. Proteomics">
        <title>Sexual differences in the sialomes of the zebra tick, Rhipicephalus pulchellus.</title>
        <authorList>
            <person name="Tan A.W."/>
            <person name="Francischetti I.M."/>
            <person name="Slovak M."/>
            <person name="Kini R.M."/>
            <person name="Ribeiro J.M."/>
        </authorList>
    </citation>
    <scope>NUCLEOTIDE SEQUENCE</scope>
    <source>
        <tissue evidence="1">Salivary gland</tissue>
    </source>
</reference>
<feature type="non-terminal residue" evidence="1">
    <location>
        <position position="1"/>
    </location>
</feature>
<sequence>ACRSLGFLRRNTRAIPQQTRELLYKSYVRTVLEYACCVWDPSTATNKERLEKVQSMAARYVFNVPMYDRQFSATESKLMLKWKSLQHRRALFRLKLLHSIYYFHTRIPYDVYVSRPHYTSTRKDHEHKIREYKCNRLFFSNSSFPRTISQWNRLPSTIVEISSTDAFFSAIKKD</sequence>
<organism evidence="1">
    <name type="scientific">Rhipicephalus pulchellus</name>
    <name type="common">Yellow backed tick</name>
    <name type="synonym">Dermacentor pulchellus</name>
    <dbReference type="NCBI Taxonomy" id="72859"/>
    <lineage>
        <taxon>Eukaryota</taxon>
        <taxon>Metazoa</taxon>
        <taxon>Ecdysozoa</taxon>
        <taxon>Arthropoda</taxon>
        <taxon>Chelicerata</taxon>
        <taxon>Arachnida</taxon>
        <taxon>Acari</taxon>
        <taxon>Parasitiformes</taxon>
        <taxon>Ixodida</taxon>
        <taxon>Ixodoidea</taxon>
        <taxon>Ixodidae</taxon>
        <taxon>Rhipicephalinae</taxon>
        <taxon>Rhipicephalus</taxon>
        <taxon>Rhipicephalus</taxon>
    </lineage>
</organism>
<accession>L7MCV0</accession>
<reference evidence="1" key="1">
    <citation type="submission" date="2012-11" db="EMBL/GenBank/DDBJ databases">
        <authorList>
            <person name="Lucero-Rivera Y.E."/>
            <person name="Tovar-Ramirez D."/>
        </authorList>
    </citation>
    <scope>NUCLEOTIDE SEQUENCE</scope>
    <source>
        <tissue evidence="1">Salivary gland</tissue>
    </source>
</reference>
<dbReference type="EMBL" id="GACK01003392">
    <property type="protein sequence ID" value="JAA61642.1"/>
    <property type="molecule type" value="mRNA"/>
</dbReference>
<evidence type="ECO:0000313" key="1">
    <source>
        <dbReference type="EMBL" id="JAA61642.1"/>
    </source>
</evidence>